<dbReference type="AlphaFoldDB" id="A0AAP5ICR0"/>
<organism evidence="1 2">
    <name type="scientific">Aetokthonos hydrillicola Thurmond2011</name>
    <dbReference type="NCBI Taxonomy" id="2712845"/>
    <lineage>
        <taxon>Bacteria</taxon>
        <taxon>Bacillati</taxon>
        <taxon>Cyanobacteriota</taxon>
        <taxon>Cyanophyceae</taxon>
        <taxon>Nostocales</taxon>
        <taxon>Hapalosiphonaceae</taxon>
        <taxon>Aetokthonos</taxon>
    </lineage>
</organism>
<gene>
    <name evidence="1" type="ORF">G7B40_031520</name>
</gene>
<sequence>MSNSIIATRRSQLESAVGILIHNFSKQDPLLLAQEITTYFIEQFHDPDRAIANPWCIEDVKLVREELTDVQAYEVLQEVIFNYDAVIGINWDVIASETEELFPSKPVFKLST</sequence>
<keyword evidence="2" id="KW-1185">Reference proteome</keyword>
<dbReference type="EMBL" id="JAALHA020000021">
    <property type="protein sequence ID" value="MDR9899056.1"/>
    <property type="molecule type" value="Genomic_DNA"/>
</dbReference>
<name>A0AAP5ICR0_9CYAN</name>
<comment type="caution">
    <text evidence="1">The sequence shown here is derived from an EMBL/GenBank/DDBJ whole genome shotgun (WGS) entry which is preliminary data.</text>
</comment>
<evidence type="ECO:0000313" key="2">
    <source>
        <dbReference type="Proteomes" id="UP000667802"/>
    </source>
</evidence>
<accession>A0AAP5ICR0</accession>
<evidence type="ECO:0000313" key="1">
    <source>
        <dbReference type="EMBL" id="MDR9899056.1"/>
    </source>
</evidence>
<protein>
    <submittedName>
        <fullName evidence="1">Uncharacterized protein</fullName>
    </submittedName>
</protein>
<reference evidence="2" key="1">
    <citation type="journal article" date="2021" name="Science">
        <title>Hunting the eagle killer: A cyanobacterial neurotoxin causes vacuolar myelinopathy.</title>
        <authorList>
            <person name="Breinlinger S."/>
            <person name="Phillips T.J."/>
            <person name="Haram B.N."/>
            <person name="Mares J."/>
            <person name="Martinez Yerena J.A."/>
            <person name="Hrouzek P."/>
            <person name="Sobotka R."/>
            <person name="Henderson W.M."/>
            <person name="Schmieder P."/>
            <person name="Williams S.M."/>
            <person name="Lauderdale J.D."/>
            <person name="Wilde H.D."/>
            <person name="Gerrin W."/>
            <person name="Kust A."/>
            <person name="Washington J.W."/>
            <person name="Wagner C."/>
            <person name="Geier B."/>
            <person name="Liebeke M."/>
            <person name="Enke H."/>
            <person name="Niedermeyer T.H.J."/>
            <person name="Wilde S.B."/>
        </authorList>
    </citation>
    <scope>NUCLEOTIDE SEQUENCE [LARGE SCALE GENOMIC DNA]</scope>
    <source>
        <strain evidence="2">Thurmond2011</strain>
    </source>
</reference>
<dbReference type="Proteomes" id="UP000667802">
    <property type="component" value="Unassembled WGS sequence"/>
</dbReference>
<proteinExistence type="predicted"/>
<dbReference type="RefSeq" id="WP_208343925.1">
    <property type="nucleotide sequence ID" value="NZ_CAWQFN010000416.1"/>
</dbReference>